<dbReference type="InterPro" id="IPR052548">
    <property type="entry name" value="Type_VII_TA_antitoxin"/>
</dbReference>
<dbReference type="AlphaFoldDB" id="A0A0W8G059"/>
<dbReference type="PANTHER" id="PTHR33933:SF1">
    <property type="entry name" value="PROTEIN ADENYLYLTRANSFERASE MNTA-RELATED"/>
    <property type="match status" value="1"/>
</dbReference>
<sequence>MINKKTISMIIERLSDFKEIEKIILFGSQARREALTKSDIDLIVIMQSFEDRFEVSRRLRKKLVDIEYAFDIIVMTTKEFELDKNIPGTISRYASREGQILYAA</sequence>
<dbReference type="SUPFAM" id="SSF81301">
    <property type="entry name" value="Nucleotidyltransferase"/>
    <property type="match status" value="1"/>
</dbReference>
<dbReference type="Gene3D" id="3.30.460.10">
    <property type="entry name" value="Beta Polymerase, domain 2"/>
    <property type="match status" value="1"/>
</dbReference>
<evidence type="ECO:0000259" key="1">
    <source>
        <dbReference type="Pfam" id="PF18765"/>
    </source>
</evidence>
<evidence type="ECO:0000313" key="2">
    <source>
        <dbReference type="EMBL" id="KUG26409.1"/>
    </source>
</evidence>
<protein>
    <submittedName>
        <fullName evidence="2">Nucleotidyltransferase domain protein</fullName>
    </submittedName>
</protein>
<dbReference type="GO" id="GO:0016740">
    <property type="term" value="F:transferase activity"/>
    <property type="evidence" value="ECO:0007669"/>
    <property type="project" value="UniProtKB-KW"/>
</dbReference>
<organism evidence="2">
    <name type="scientific">hydrocarbon metagenome</name>
    <dbReference type="NCBI Taxonomy" id="938273"/>
    <lineage>
        <taxon>unclassified sequences</taxon>
        <taxon>metagenomes</taxon>
        <taxon>ecological metagenomes</taxon>
    </lineage>
</organism>
<dbReference type="EMBL" id="LNQE01000469">
    <property type="protein sequence ID" value="KUG26409.1"/>
    <property type="molecule type" value="Genomic_DNA"/>
</dbReference>
<dbReference type="InterPro" id="IPR041633">
    <property type="entry name" value="Polbeta"/>
</dbReference>
<dbReference type="CDD" id="cd05403">
    <property type="entry name" value="NT_KNTase_like"/>
    <property type="match status" value="1"/>
</dbReference>
<keyword evidence="2" id="KW-0808">Transferase</keyword>
<proteinExistence type="predicted"/>
<feature type="domain" description="Polymerase beta nucleotidyltransferase" evidence="1">
    <location>
        <begin position="10"/>
        <end position="86"/>
    </location>
</feature>
<reference evidence="2" key="1">
    <citation type="journal article" date="2015" name="Proc. Natl. Acad. Sci. U.S.A.">
        <title>Networks of energetic and metabolic interactions define dynamics in microbial communities.</title>
        <authorList>
            <person name="Embree M."/>
            <person name="Liu J.K."/>
            <person name="Al-Bassam M.M."/>
            <person name="Zengler K."/>
        </authorList>
    </citation>
    <scope>NUCLEOTIDE SEQUENCE</scope>
</reference>
<dbReference type="InterPro" id="IPR043519">
    <property type="entry name" value="NT_sf"/>
</dbReference>
<accession>A0A0W8G059</accession>
<gene>
    <name evidence="2" type="ORF">ASZ90_003753</name>
</gene>
<dbReference type="PANTHER" id="PTHR33933">
    <property type="entry name" value="NUCLEOTIDYLTRANSFERASE"/>
    <property type="match status" value="1"/>
</dbReference>
<name>A0A0W8G059_9ZZZZ</name>
<dbReference type="Pfam" id="PF18765">
    <property type="entry name" value="Polbeta"/>
    <property type="match status" value="1"/>
</dbReference>
<comment type="caution">
    <text evidence="2">The sequence shown here is derived from an EMBL/GenBank/DDBJ whole genome shotgun (WGS) entry which is preliminary data.</text>
</comment>